<evidence type="ECO:0000313" key="2">
    <source>
        <dbReference type="EMBL" id="KAF5854313.1"/>
    </source>
</evidence>
<organism evidence="2 3">
    <name type="scientific">Cochliobolus sativus</name>
    <name type="common">Common root rot and spot blotch fungus</name>
    <name type="synonym">Bipolaris sorokiniana</name>
    <dbReference type="NCBI Taxonomy" id="45130"/>
    <lineage>
        <taxon>Eukaryota</taxon>
        <taxon>Fungi</taxon>
        <taxon>Dikarya</taxon>
        <taxon>Ascomycota</taxon>
        <taxon>Pezizomycotina</taxon>
        <taxon>Dothideomycetes</taxon>
        <taxon>Pleosporomycetidae</taxon>
        <taxon>Pleosporales</taxon>
        <taxon>Pleosporineae</taxon>
        <taxon>Pleosporaceae</taxon>
        <taxon>Bipolaris</taxon>
    </lineage>
</organism>
<feature type="signal peptide" evidence="1">
    <location>
        <begin position="1"/>
        <end position="18"/>
    </location>
</feature>
<protein>
    <recommendedName>
        <fullName evidence="4">Stc1 domain-containing protein</fullName>
    </recommendedName>
</protein>
<proteinExistence type="predicted"/>
<dbReference type="Proteomes" id="UP000624244">
    <property type="component" value="Unassembled WGS sequence"/>
</dbReference>
<reference evidence="2" key="1">
    <citation type="submission" date="2019-11" db="EMBL/GenBank/DDBJ databases">
        <title>Bipolaris sorokiniana Genome sequencing.</title>
        <authorList>
            <person name="Wang H."/>
        </authorList>
    </citation>
    <scope>NUCLEOTIDE SEQUENCE</scope>
</reference>
<comment type="caution">
    <text evidence="2">The sequence shown here is derived from an EMBL/GenBank/DDBJ whole genome shotgun (WGS) entry which is preliminary data.</text>
</comment>
<keyword evidence="1" id="KW-0732">Signal</keyword>
<gene>
    <name evidence="2" type="ORF">GGP41_007098</name>
</gene>
<dbReference type="AlphaFoldDB" id="A0A8H6E0H8"/>
<sequence>MHLLKLLAITLFITLNFFFKDQEHYHTRPVGEQQRCIDFCYRAGRTDVMHMKMACASCMERIHNSVCYDCAKARYLALPYKEEYQQCWRCYKYAGWNT</sequence>
<accession>A0A8H6E0H8</accession>
<feature type="chain" id="PRO_5034554304" description="Stc1 domain-containing protein" evidence="1">
    <location>
        <begin position="19"/>
        <end position="98"/>
    </location>
</feature>
<name>A0A8H6E0H8_COCSA</name>
<evidence type="ECO:0000256" key="1">
    <source>
        <dbReference type="SAM" id="SignalP"/>
    </source>
</evidence>
<evidence type="ECO:0000313" key="3">
    <source>
        <dbReference type="Proteomes" id="UP000624244"/>
    </source>
</evidence>
<evidence type="ECO:0008006" key="4">
    <source>
        <dbReference type="Google" id="ProtNLM"/>
    </source>
</evidence>
<dbReference type="EMBL" id="WNKQ01000001">
    <property type="protein sequence ID" value="KAF5854313.1"/>
    <property type="molecule type" value="Genomic_DNA"/>
</dbReference>